<organism evidence="8 9">
    <name type="scientific">Luteimonas marina</name>
    <dbReference type="NCBI Taxonomy" id="488485"/>
    <lineage>
        <taxon>Bacteria</taxon>
        <taxon>Pseudomonadati</taxon>
        <taxon>Pseudomonadota</taxon>
        <taxon>Gammaproteobacteria</taxon>
        <taxon>Lysobacterales</taxon>
        <taxon>Lysobacteraceae</taxon>
        <taxon>Luteimonas</taxon>
    </lineage>
</organism>
<evidence type="ECO:0000256" key="5">
    <source>
        <dbReference type="ARBA" id="ARBA00026073"/>
    </source>
</evidence>
<comment type="catalytic activity">
    <reaction evidence="6">
        <text>DNA(n) + a 2'-deoxyribonucleoside 5'-triphosphate = DNA(n+1) + diphosphate</text>
        <dbReference type="Rhea" id="RHEA:22508"/>
        <dbReference type="Rhea" id="RHEA-COMP:17339"/>
        <dbReference type="Rhea" id="RHEA-COMP:17340"/>
        <dbReference type="ChEBI" id="CHEBI:33019"/>
        <dbReference type="ChEBI" id="CHEBI:61560"/>
        <dbReference type="ChEBI" id="CHEBI:173112"/>
        <dbReference type="EC" id="2.7.7.7"/>
    </reaction>
</comment>
<evidence type="ECO:0000256" key="3">
    <source>
        <dbReference type="ARBA" id="ARBA00022839"/>
    </source>
</evidence>
<evidence type="ECO:0000256" key="4">
    <source>
        <dbReference type="ARBA" id="ARBA00025483"/>
    </source>
</evidence>
<comment type="function">
    <text evidence="4">DNA polymerase III is a complex, multichain enzyme responsible for most of the replicative synthesis in bacteria. The epsilon subunit contain the editing function and is a proofreading 3'-5' exonuclease.</text>
</comment>
<dbReference type="OrthoDB" id="5497329at2"/>
<dbReference type="EC" id="2.7.7.7" evidence="1"/>
<proteinExistence type="predicted"/>
<dbReference type="CDD" id="cd06127">
    <property type="entry name" value="DEDDh"/>
    <property type="match status" value="1"/>
</dbReference>
<keyword evidence="3 8" id="KW-0269">Exonuclease</keyword>
<protein>
    <recommendedName>
        <fullName evidence="1">DNA-directed DNA polymerase</fullName>
        <ecNumber evidence="1">2.7.7.7</ecNumber>
    </recommendedName>
</protein>
<dbReference type="InterPro" id="IPR006054">
    <property type="entry name" value="DnaQ"/>
</dbReference>
<dbReference type="Proteomes" id="UP000319980">
    <property type="component" value="Unassembled WGS sequence"/>
</dbReference>
<accession>A0A5C5TUB6</accession>
<reference evidence="8 9" key="1">
    <citation type="journal article" date="2008" name="Int. J. Syst. Evol. Microbiol.">
        <title>Luteimonas marina sp. nov., isolated from seawater.</title>
        <authorList>
            <person name="Baik K.S."/>
            <person name="Park S.C."/>
            <person name="Kim M.S."/>
            <person name="Kim E.M."/>
            <person name="Park C."/>
            <person name="Chun J."/>
            <person name="Seong C.N."/>
        </authorList>
    </citation>
    <scope>NUCLEOTIDE SEQUENCE [LARGE SCALE GENOMIC DNA]</scope>
    <source>
        <strain evidence="8 9">FR1330</strain>
    </source>
</reference>
<keyword evidence="9" id="KW-1185">Reference proteome</keyword>
<dbReference type="SUPFAM" id="SSF53098">
    <property type="entry name" value="Ribonuclease H-like"/>
    <property type="match status" value="1"/>
</dbReference>
<dbReference type="PANTHER" id="PTHR30231">
    <property type="entry name" value="DNA POLYMERASE III SUBUNIT EPSILON"/>
    <property type="match status" value="1"/>
</dbReference>
<dbReference type="PANTHER" id="PTHR30231:SF41">
    <property type="entry name" value="DNA POLYMERASE III SUBUNIT EPSILON"/>
    <property type="match status" value="1"/>
</dbReference>
<dbReference type="InterPro" id="IPR013520">
    <property type="entry name" value="Ribonucl_H"/>
</dbReference>
<keyword evidence="2" id="KW-0540">Nuclease</keyword>
<evidence type="ECO:0000256" key="1">
    <source>
        <dbReference type="ARBA" id="ARBA00012417"/>
    </source>
</evidence>
<dbReference type="InterPro" id="IPR036397">
    <property type="entry name" value="RNaseH_sf"/>
</dbReference>
<dbReference type="GO" id="GO:0003887">
    <property type="term" value="F:DNA-directed DNA polymerase activity"/>
    <property type="evidence" value="ECO:0007669"/>
    <property type="project" value="UniProtKB-EC"/>
</dbReference>
<comment type="subunit">
    <text evidence="5">DNA polymerase III contains a core (composed of alpha, epsilon and theta chains) that associates with a tau subunit. This core dimerizes to form the POLIII' complex. PolIII' associates with the gamma complex (composed of gamma, delta, delta', psi and chi chains) and with the beta chain to form the complete DNA polymerase III complex.</text>
</comment>
<evidence type="ECO:0000313" key="9">
    <source>
        <dbReference type="Proteomes" id="UP000319980"/>
    </source>
</evidence>
<gene>
    <name evidence="8" type="ORF">FQY83_17370</name>
</gene>
<dbReference type="RefSeq" id="WP_146389470.1">
    <property type="nucleotide sequence ID" value="NZ_VOHK01000013.1"/>
</dbReference>
<dbReference type="AlphaFoldDB" id="A0A5C5TUB6"/>
<keyword evidence="3 8" id="KW-0378">Hydrolase</keyword>
<dbReference type="Gene3D" id="3.30.420.10">
    <property type="entry name" value="Ribonuclease H-like superfamily/Ribonuclease H"/>
    <property type="match status" value="1"/>
</dbReference>
<dbReference type="Pfam" id="PF00929">
    <property type="entry name" value="RNase_T"/>
    <property type="match status" value="1"/>
</dbReference>
<evidence type="ECO:0000256" key="2">
    <source>
        <dbReference type="ARBA" id="ARBA00022722"/>
    </source>
</evidence>
<evidence type="ECO:0000313" key="8">
    <source>
        <dbReference type="EMBL" id="TWT17109.1"/>
    </source>
</evidence>
<sequence length="204" mass="22826">METLLLLIVIAAVCYWLFTRSRQTAAPIDITHLPAQFVVFDLETTGLDPSKHQIIEIGAIRVNRDSNQHDTYQNLVFAKRKLPKKIVELTGITDDLLKSDGVSLEEALNGFAAFVGDLRLVSFNTDFDLPFLHNAAAQHNLQFRNPTSCALKMARRAWPSRQSFRLADLARDGNLSLSNQHRALGDCERALHVYIAAASKLRSV</sequence>
<evidence type="ECO:0000259" key="7">
    <source>
        <dbReference type="SMART" id="SM00479"/>
    </source>
</evidence>
<dbReference type="GO" id="GO:0008408">
    <property type="term" value="F:3'-5' exonuclease activity"/>
    <property type="evidence" value="ECO:0007669"/>
    <property type="project" value="TreeGrafter"/>
</dbReference>
<dbReference type="FunFam" id="3.30.420.10:FF:000045">
    <property type="entry name" value="3'-5' exonuclease DinG"/>
    <property type="match status" value="1"/>
</dbReference>
<dbReference type="GO" id="GO:0005829">
    <property type="term" value="C:cytosol"/>
    <property type="evidence" value="ECO:0007669"/>
    <property type="project" value="TreeGrafter"/>
</dbReference>
<dbReference type="NCBIfam" id="TIGR00573">
    <property type="entry name" value="dnaq"/>
    <property type="match status" value="1"/>
</dbReference>
<evidence type="ECO:0000256" key="6">
    <source>
        <dbReference type="ARBA" id="ARBA00049244"/>
    </source>
</evidence>
<feature type="domain" description="Exonuclease" evidence="7">
    <location>
        <begin position="36"/>
        <end position="203"/>
    </location>
</feature>
<dbReference type="EMBL" id="VOHK01000013">
    <property type="protein sequence ID" value="TWT17109.1"/>
    <property type="molecule type" value="Genomic_DNA"/>
</dbReference>
<name>A0A5C5TUB6_9GAMM</name>
<dbReference type="GO" id="GO:0045004">
    <property type="term" value="P:DNA replication proofreading"/>
    <property type="evidence" value="ECO:0007669"/>
    <property type="project" value="TreeGrafter"/>
</dbReference>
<dbReference type="InterPro" id="IPR012337">
    <property type="entry name" value="RNaseH-like_sf"/>
</dbReference>
<dbReference type="GO" id="GO:0003677">
    <property type="term" value="F:DNA binding"/>
    <property type="evidence" value="ECO:0007669"/>
    <property type="project" value="InterPro"/>
</dbReference>
<comment type="caution">
    <text evidence="8">The sequence shown here is derived from an EMBL/GenBank/DDBJ whole genome shotgun (WGS) entry which is preliminary data.</text>
</comment>
<dbReference type="SMART" id="SM00479">
    <property type="entry name" value="EXOIII"/>
    <property type="match status" value="1"/>
</dbReference>